<organism evidence="6 7">
    <name type="scientific">Microvirga vignae</name>
    <dbReference type="NCBI Taxonomy" id="1225564"/>
    <lineage>
        <taxon>Bacteria</taxon>
        <taxon>Pseudomonadati</taxon>
        <taxon>Pseudomonadota</taxon>
        <taxon>Alphaproteobacteria</taxon>
        <taxon>Hyphomicrobiales</taxon>
        <taxon>Methylobacteriaceae</taxon>
        <taxon>Microvirga</taxon>
    </lineage>
</organism>
<keyword evidence="1" id="KW-0805">Transcription regulation</keyword>
<dbReference type="InterPro" id="IPR011075">
    <property type="entry name" value="TetR_C"/>
</dbReference>
<keyword evidence="7" id="KW-1185">Reference proteome</keyword>
<dbReference type="GO" id="GO:0003677">
    <property type="term" value="F:DNA binding"/>
    <property type="evidence" value="ECO:0007669"/>
    <property type="project" value="UniProtKB-UniRule"/>
</dbReference>
<sequence>MRPREFDSEAAADAIMRVFLKHGYAATSMDDLIRETGLSRSSIYNAFGSKQQMYQVALQQYHKTTSANVNLVAQDGPLKDIVRKLMMSVVNDELSGRDDRGCLVANSSLDVAPHDPQIAALVADHLTRLENALNAAIKRGQEKNELSGDRDSRALARFVVSSVQGLRVMGKGSAEQGRRRRLLDIVNITLDAL</sequence>
<dbReference type="SUPFAM" id="SSF48498">
    <property type="entry name" value="Tetracyclin repressor-like, C-terminal domain"/>
    <property type="match status" value="1"/>
</dbReference>
<evidence type="ECO:0000256" key="1">
    <source>
        <dbReference type="ARBA" id="ARBA00023015"/>
    </source>
</evidence>
<keyword evidence="3" id="KW-0804">Transcription</keyword>
<evidence type="ECO:0000259" key="5">
    <source>
        <dbReference type="PROSITE" id="PS50977"/>
    </source>
</evidence>
<keyword evidence="2 4" id="KW-0238">DNA-binding</keyword>
<dbReference type="Gene3D" id="1.10.357.10">
    <property type="entry name" value="Tetracycline Repressor, domain 2"/>
    <property type="match status" value="1"/>
</dbReference>
<evidence type="ECO:0000256" key="2">
    <source>
        <dbReference type="ARBA" id="ARBA00023125"/>
    </source>
</evidence>
<accession>A0A0H1R9N3</accession>
<dbReference type="InterPro" id="IPR009057">
    <property type="entry name" value="Homeodomain-like_sf"/>
</dbReference>
<dbReference type="OrthoDB" id="9795242at2"/>
<dbReference type="STRING" id="1225564.AA309_17700"/>
<feature type="domain" description="HTH tetR-type" evidence="5">
    <location>
        <begin position="5"/>
        <end position="65"/>
    </location>
</feature>
<dbReference type="Pfam" id="PF00440">
    <property type="entry name" value="TetR_N"/>
    <property type="match status" value="1"/>
</dbReference>
<name>A0A0H1R9N3_9HYPH</name>
<reference evidence="6 7" key="1">
    <citation type="submission" date="2015-05" db="EMBL/GenBank/DDBJ databases">
        <title>Draft genome sequence of Microvirga vignae strain BR3299, a novel nitrogen fixing bacteria isolated from Brazil semi-aired region.</title>
        <authorList>
            <person name="Zilli J.E."/>
            <person name="Passos S.R."/>
            <person name="Leite J."/>
            <person name="Baldani J.I."/>
            <person name="Xavier G.R."/>
            <person name="Rumjaneck N.G."/>
            <person name="Simoes-Araujo J.L."/>
        </authorList>
    </citation>
    <scope>NUCLEOTIDE SEQUENCE [LARGE SCALE GENOMIC DNA]</scope>
    <source>
        <strain evidence="6 7">BR3299</strain>
    </source>
</reference>
<evidence type="ECO:0000256" key="3">
    <source>
        <dbReference type="ARBA" id="ARBA00023163"/>
    </source>
</evidence>
<gene>
    <name evidence="6" type="ORF">AA309_17700</name>
</gene>
<dbReference type="Proteomes" id="UP000035489">
    <property type="component" value="Unassembled WGS sequence"/>
</dbReference>
<proteinExistence type="predicted"/>
<dbReference type="Gene3D" id="1.10.10.60">
    <property type="entry name" value="Homeodomain-like"/>
    <property type="match status" value="1"/>
</dbReference>
<dbReference type="SUPFAM" id="SSF46689">
    <property type="entry name" value="Homeodomain-like"/>
    <property type="match status" value="1"/>
</dbReference>
<dbReference type="Pfam" id="PF16925">
    <property type="entry name" value="TetR_C_13"/>
    <property type="match status" value="1"/>
</dbReference>
<evidence type="ECO:0000313" key="6">
    <source>
        <dbReference type="EMBL" id="KLK91930.1"/>
    </source>
</evidence>
<dbReference type="PROSITE" id="PS50977">
    <property type="entry name" value="HTH_TETR_2"/>
    <property type="match status" value="1"/>
</dbReference>
<dbReference type="PATRIC" id="fig|1225564.3.peg.4657"/>
<dbReference type="InterPro" id="IPR001647">
    <property type="entry name" value="HTH_TetR"/>
</dbReference>
<protein>
    <submittedName>
        <fullName evidence="6">TetR family transcriptional regulator</fullName>
    </submittedName>
</protein>
<dbReference type="AlphaFoldDB" id="A0A0H1R9N3"/>
<dbReference type="InterPro" id="IPR036271">
    <property type="entry name" value="Tet_transcr_reg_TetR-rel_C_sf"/>
</dbReference>
<comment type="caution">
    <text evidence="6">The sequence shown here is derived from an EMBL/GenBank/DDBJ whole genome shotgun (WGS) entry which is preliminary data.</text>
</comment>
<evidence type="ECO:0000256" key="4">
    <source>
        <dbReference type="PROSITE-ProRule" id="PRU00335"/>
    </source>
</evidence>
<dbReference type="PANTHER" id="PTHR47506">
    <property type="entry name" value="TRANSCRIPTIONAL REGULATORY PROTEIN"/>
    <property type="match status" value="1"/>
</dbReference>
<evidence type="ECO:0000313" key="7">
    <source>
        <dbReference type="Proteomes" id="UP000035489"/>
    </source>
</evidence>
<feature type="DNA-binding region" description="H-T-H motif" evidence="4">
    <location>
        <begin position="28"/>
        <end position="47"/>
    </location>
</feature>
<dbReference type="PANTHER" id="PTHR47506:SF1">
    <property type="entry name" value="HTH-TYPE TRANSCRIPTIONAL REGULATOR YJDC"/>
    <property type="match status" value="1"/>
</dbReference>
<dbReference type="EMBL" id="LCYG01000043">
    <property type="protein sequence ID" value="KLK91930.1"/>
    <property type="molecule type" value="Genomic_DNA"/>
</dbReference>